<reference evidence="8 9" key="1">
    <citation type="submission" date="2018-09" db="EMBL/GenBank/DDBJ databases">
        <title>Complete genome sequence of Euzebya sp. DY32-46 isolated from seawater of Pacific Ocean.</title>
        <authorList>
            <person name="Xu L."/>
            <person name="Wu Y.-H."/>
            <person name="Xu X.-W."/>
        </authorList>
    </citation>
    <scope>NUCLEOTIDE SEQUENCE [LARGE SCALE GENOMIC DNA]</scope>
    <source>
        <strain evidence="8 9">DY32-46</strain>
    </source>
</reference>
<dbReference type="PANTHER" id="PTHR46111">
    <property type="entry name" value="RIBOSOMAL RNA SMALL SUBUNIT METHYLTRANSFERASE I"/>
    <property type="match status" value="1"/>
</dbReference>
<evidence type="ECO:0000256" key="3">
    <source>
        <dbReference type="ARBA" id="ARBA00022603"/>
    </source>
</evidence>
<dbReference type="AlphaFoldDB" id="A0A346Y2F0"/>
<evidence type="ECO:0000256" key="4">
    <source>
        <dbReference type="ARBA" id="ARBA00022679"/>
    </source>
</evidence>
<protein>
    <recommendedName>
        <fullName evidence="6">Ribosomal RNA small subunit methyltransferase I</fullName>
        <ecNumber evidence="6">2.1.1.198</ecNumber>
    </recommendedName>
    <alternativeName>
        <fullName evidence="6">16S rRNA 2'-O-ribose C1402 methyltransferase</fullName>
    </alternativeName>
    <alternativeName>
        <fullName evidence="6">rRNA (cytidine-2'-O-)-methyltransferase RsmI</fullName>
    </alternativeName>
</protein>
<name>A0A346Y2F0_9ACTN</name>
<dbReference type="GO" id="GO:0070677">
    <property type="term" value="F:rRNA (cytosine-2'-O-)-methyltransferase activity"/>
    <property type="evidence" value="ECO:0007669"/>
    <property type="project" value="UniProtKB-UniRule"/>
</dbReference>
<comment type="function">
    <text evidence="6">Catalyzes the 2'-O-methylation of the ribose of cytidine 1402 (C1402) in 16S rRNA.</text>
</comment>
<dbReference type="EC" id="2.1.1.198" evidence="6"/>
<dbReference type="HAMAP" id="MF_01877">
    <property type="entry name" value="16SrRNA_methyltr_I"/>
    <property type="match status" value="1"/>
</dbReference>
<evidence type="ECO:0000256" key="2">
    <source>
        <dbReference type="ARBA" id="ARBA00022552"/>
    </source>
</evidence>
<dbReference type="InterPro" id="IPR014777">
    <property type="entry name" value="4pyrrole_Mease_sub1"/>
</dbReference>
<evidence type="ECO:0000256" key="1">
    <source>
        <dbReference type="ARBA" id="ARBA00022490"/>
    </source>
</evidence>
<sequence length="280" mass="29770">MNSLRERPHGHLVLVATPIGNLEDLSPRAVQTLRSADLIACEDTRRTGKLLQHAGIEGQMLAVHDHNEVERARGVVQRIRDGQTVALVSDAGTPGISDPGYALVKAVAEAGLTVTAVPGPAAVIHALVISGLPTDRFAFEGFLPRKAGPRRARLEAVAGDDRTLVFYVAPHRAGADLQAMAEAFGPDRPAAVTRELTKLYEEVQRGTLAELAEAAEATPPRGEVTVVVGPAPEVVEEWTDEALSARLAELRAAGSSTRDAVKQVVAETGLPKRRVYDLAT</sequence>
<dbReference type="Gene3D" id="3.40.1010.10">
    <property type="entry name" value="Cobalt-precorrin-4 Transmethylase, Domain 1"/>
    <property type="match status" value="1"/>
</dbReference>
<dbReference type="PIRSF" id="PIRSF005917">
    <property type="entry name" value="MTase_YraL"/>
    <property type="match status" value="1"/>
</dbReference>
<feature type="domain" description="Tetrapyrrole methylase" evidence="7">
    <location>
        <begin position="12"/>
        <end position="212"/>
    </location>
</feature>
<keyword evidence="3 6" id="KW-0489">Methyltransferase</keyword>
<dbReference type="RefSeq" id="WP_216826161.1">
    <property type="nucleotide sequence ID" value="NZ_CP031165.1"/>
</dbReference>
<keyword evidence="2 6" id="KW-0698">rRNA processing</keyword>
<keyword evidence="5 6" id="KW-0949">S-adenosyl-L-methionine</keyword>
<dbReference type="Pfam" id="PF00590">
    <property type="entry name" value="TP_methylase"/>
    <property type="match status" value="1"/>
</dbReference>
<keyword evidence="4 6" id="KW-0808">Transferase</keyword>
<dbReference type="PROSITE" id="PS01296">
    <property type="entry name" value="RSMI"/>
    <property type="match status" value="1"/>
</dbReference>
<dbReference type="InterPro" id="IPR018063">
    <property type="entry name" value="SAM_MeTrfase_RsmI_CS"/>
</dbReference>
<keyword evidence="1 6" id="KW-0963">Cytoplasm</keyword>
<dbReference type="InterPro" id="IPR035996">
    <property type="entry name" value="4pyrrol_Methylase_sf"/>
</dbReference>
<dbReference type="InterPro" id="IPR014776">
    <property type="entry name" value="4pyrrole_Mease_sub2"/>
</dbReference>
<evidence type="ECO:0000256" key="5">
    <source>
        <dbReference type="ARBA" id="ARBA00022691"/>
    </source>
</evidence>
<dbReference type="CDD" id="cd11648">
    <property type="entry name" value="RsmI"/>
    <property type="match status" value="1"/>
</dbReference>
<dbReference type="Proteomes" id="UP000264006">
    <property type="component" value="Chromosome"/>
</dbReference>
<accession>A0A346Y2F0</accession>
<dbReference type="FunFam" id="3.40.1010.10:FF:000007">
    <property type="entry name" value="Ribosomal RNA small subunit methyltransferase I"/>
    <property type="match status" value="1"/>
</dbReference>
<dbReference type="FunFam" id="3.30.950.10:FF:000002">
    <property type="entry name" value="Ribosomal RNA small subunit methyltransferase I"/>
    <property type="match status" value="1"/>
</dbReference>
<dbReference type="GO" id="GO:0005737">
    <property type="term" value="C:cytoplasm"/>
    <property type="evidence" value="ECO:0007669"/>
    <property type="project" value="UniProtKB-SubCell"/>
</dbReference>
<comment type="similarity">
    <text evidence="6">Belongs to the methyltransferase superfamily. RsmI family.</text>
</comment>
<proteinExistence type="inferred from homology"/>
<evidence type="ECO:0000256" key="6">
    <source>
        <dbReference type="HAMAP-Rule" id="MF_01877"/>
    </source>
</evidence>
<comment type="catalytic activity">
    <reaction evidence="6">
        <text>cytidine(1402) in 16S rRNA + S-adenosyl-L-methionine = 2'-O-methylcytidine(1402) in 16S rRNA + S-adenosyl-L-homocysteine + H(+)</text>
        <dbReference type="Rhea" id="RHEA:42924"/>
        <dbReference type="Rhea" id="RHEA-COMP:10285"/>
        <dbReference type="Rhea" id="RHEA-COMP:10286"/>
        <dbReference type="ChEBI" id="CHEBI:15378"/>
        <dbReference type="ChEBI" id="CHEBI:57856"/>
        <dbReference type="ChEBI" id="CHEBI:59789"/>
        <dbReference type="ChEBI" id="CHEBI:74495"/>
        <dbReference type="ChEBI" id="CHEBI:82748"/>
        <dbReference type="EC" id="2.1.1.198"/>
    </reaction>
</comment>
<dbReference type="InterPro" id="IPR000878">
    <property type="entry name" value="4pyrrol_Mease"/>
</dbReference>
<gene>
    <name evidence="6" type="primary">rsmI</name>
    <name evidence="8" type="ORF">DVS28_a3977</name>
</gene>
<evidence type="ECO:0000313" key="9">
    <source>
        <dbReference type="Proteomes" id="UP000264006"/>
    </source>
</evidence>
<evidence type="ECO:0000259" key="7">
    <source>
        <dbReference type="Pfam" id="PF00590"/>
    </source>
</evidence>
<keyword evidence="9" id="KW-1185">Reference proteome</keyword>
<dbReference type="PANTHER" id="PTHR46111:SF1">
    <property type="entry name" value="RIBOSOMAL RNA SMALL SUBUNIT METHYLTRANSFERASE I"/>
    <property type="match status" value="1"/>
</dbReference>
<dbReference type="KEGG" id="euz:DVS28_a3977"/>
<dbReference type="EMBL" id="CP031165">
    <property type="protein sequence ID" value="AXV08647.1"/>
    <property type="molecule type" value="Genomic_DNA"/>
</dbReference>
<dbReference type="NCBIfam" id="TIGR00096">
    <property type="entry name" value="16S rRNA (cytidine(1402)-2'-O)-methyltransferase"/>
    <property type="match status" value="1"/>
</dbReference>
<dbReference type="InterPro" id="IPR008189">
    <property type="entry name" value="rRNA_ssu_MeTfrase_I"/>
</dbReference>
<evidence type="ECO:0000313" key="8">
    <source>
        <dbReference type="EMBL" id="AXV08647.1"/>
    </source>
</evidence>
<dbReference type="SUPFAM" id="SSF53790">
    <property type="entry name" value="Tetrapyrrole methylase"/>
    <property type="match status" value="1"/>
</dbReference>
<dbReference type="Gene3D" id="3.30.950.10">
    <property type="entry name" value="Methyltransferase, Cobalt-precorrin-4 Transmethylase, Domain 2"/>
    <property type="match status" value="1"/>
</dbReference>
<comment type="subcellular location">
    <subcellularLocation>
        <location evidence="6">Cytoplasm</location>
    </subcellularLocation>
</comment>
<organism evidence="8 9">
    <name type="scientific">Euzebya pacifica</name>
    <dbReference type="NCBI Taxonomy" id="1608957"/>
    <lineage>
        <taxon>Bacteria</taxon>
        <taxon>Bacillati</taxon>
        <taxon>Actinomycetota</taxon>
        <taxon>Nitriliruptoria</taxon>
        <taxon>Euzebyales</taxon>
    </lineage>
</organism>